<reference evidence="10 11" key="1">
    <citation type="submission" date="2017-03" db="EMBL/GenBank/DDBJ databases">
        <title>Complete genome sequence of Candidatus 'Thiodictyon syntrophicum' sp. nov. strain Cad16T, a photolithoautotroph purple sulfur bacterium isolated from an alpine meromictic lake.</title>
        <authorList>
            <person name="Luedin S.M."/>
            <person name="Pothier J.F."/>
            <person name="Danza F."/>
            <person name="Storelli N."/>
            <person name="Wittwer M."/>
            <person name="Tonolla M."/>
        </authorList>
    </citation>
    <scope>NUCLEOTIDE SEQUENCE [LARGE SCALE GENOMIC DNA]</scope>
    <source>
        <strain evidence="10 11">Cad16T</strain>
    </source>
</reference>
<dbReference type="AlphaFoldDB" id="A0A2K8U6G6"/>
<comment type="pathway">
    <text evidence="1 7">Cell wall biogenesis; peptidoglycan biosynthesis.</text>
</comment>
<keyword evidence="3" id="KW-0808">Transferase</keyword>
<accession>A0A2K8U6G6</accession>
<dbReference type="Proteomes" id="UP000232638">
    <property type="component" value="Chromosome"/>
</dbReference>
<keyword evidence="5 7" id="KW-0573">Peptidoglycan synthesis</keyword>
<evidence type="ECO:0000256" key="2">
    <source>
        <dbReference type="ARBA" id="ARBA00005992"/>
    </source>
</evidence>
<dbReference type="Gene3D" id="2.40.440.10">
    <property type="entry name" value="L,D-transpeptidase catalytic domain-like"/>
    <property type="match status" value="1"/>
</dbReference>
<proteinExistence type="inferred from homology"/>
<evidence type="ECO:0000256" key="3">
    <source>
        <dbReference type="ARBA" id="ARBA00022679"/>
    </source>
</evidence>
<evidence type="ECO:0000256" key="4">
    <source>
        <dbReference type="ARBA" id="ARBA00022960"/>
    </source>
</evidence>
<protein>
    <recommendedName>
        <fullName evidence="9">L,D-TPase catalytic domain-containing protein</fullName>
    </recommendedName>
</protein>
<dbReference type="KEGG" id="tsy:THSYN_09560"/>
<dbReference type="PANTHER" id="PTHR36699:SF1">
    <property type="entry name" value="L,D-TRANSPEPTIDASE YAFK-RELATED"/>
    <property type="match status" value="1"/>
</dbReference>
<evidence type="ECO:0000256" key="1">
    <source>
        <dbReference type="ARBA" id="ARBA00004752"/>
    </source>
</evidence>
<gene>
    <name evidence="10" type="ORF">THSYN_09560</name>
</gene>
<dbReference type="GO" id="GO:0004180">
    <property type="term" value="F:carboxypeptidase activity"/>
    <property type="evidence" value="ECO:0007669"/>
    <property type="project" value="UniProtKB-ARBA"/>
</dbReference>
<dbReference type="PROSITE" id="PS52029">
    <property type="entry name" value="LD_TPASE"/>
    <property type="match status" value="1"/>
</dbReference>
<sequence length="198" mass="21872">MCDDAIRTARRSTQRRARPGPRRTGRVGLGLAAALAAVYALTLGGCGGEQATTKVAYADRVLVKKSERKLQLLKNGKVLKEYRVALGANPAGHKMQEGDKRTPVGDYVLDWRKPNSDYHRAIHVSYPNAQDVQLAKALGVSPGGSIMVHGLPNYVTSPVVRAEYQRRDWTNGCIAVNDQEIEEIWRLVRDGTPIRIQE</sequence>
<keyword evidence="4 7" id="KW-0133">Cell shape</keyword>
<evidence type="ECO:0000256" key="6">
    <source>
        <dbReference type="ARBA" id="ARBA00023316"/>
    </source>
</evidence>
<evidence type="ECO:0000256" key="7">
    <source>
        <dbReference type="PROSITE-ProRule" id="PRU01373"/>
    </source>
</evidence>
<dbReference type="EMBL" id="CP020370">
    <property type="protein sequence ID" value="AUB81176.1"/>
    <property type="molecule type" value="Genomic_DNA"/>
</dbReference>
<dbReference type="GO" id="GO:0008360">
    <property type="term" value="P:regulation of cell shape"/>
    <property type="evidence" value="ECO:0007669"/>
    <property type="project" value="UniProtKB-UniRule"/>
</dbReference>
<dbReference type="OrthoDB" id="9809748at2"/>
<dbReference type="SUPFAM" id="SSF141523">
    <property type="entry name" value="L,D-transpeptidase catalytic domain-like"/>
    <property type="match status" value="1"/>
</dbReference>
<evidence type="ECO:0000256" key="8">
    <source>
        <dbReference type="SAM" id="MobiDB-lite"/>
    </source>
</evidence>
<dbReference type="GO" id="GO:0071555">
    <property type="term" value="P:cell wall organization"/>
    <property type="evidence" value="ECO:0007669"/>
    <property type="project" value="UniProtKB-UniRule"/>
</dbReference>
<feature type="region of interest" description="Disordered" evidence="8">
    <location>
        <begin position="1"/>
        <end position="25"/>
    </location>
</feature>
<evidence type="ECO:0000313" key="11">
    <source>
        <dbReference type="Proteomes" id="UP000232638"/>
    </source>
</evidence>
<dbReference type="PANTHER" id="PTHR36699">
    <property type="entry name" value="LD-TRANSPEPTIDASE"/>
    <property type="match status" value="1"/>
</dbReference>
<dbReference type="InterPro" id="IPR038063">
    <property type="entry name" value="Transpep_catalytic_dom"/>
</dbReference>
<keyword evidence="11" id="KW-1185">Reference proteome</keyword>
<comment type="similarity">
    <text evidence="2">Belongs to the YkuD family.</text>
</comment>
<feature type="compositionally biased region" description="Basic residues" evidence="8">
    <location>
        <begin position="8"/>
        <end position="25"/>
    </location>
</feature>
<feature type="domain" description="L,D-TPase catalytic" evidence="9">
    <location>
        <begin position="59"/>
        <end position="197"/>
    </location>
</feature>
<feature type="active site" description="Proton donor/acceptor" evidence="7">
    <location>
        <position position="149"/>
    </location>
</feature>
<dbReference type="GO" id="GO:0016740">
    <property type="term" value="F:transferase activity"/>
    <property type="evidence" value="ECO:0007669"/>
    <property type="project" value="UniProtKB-KW"/>
</dbReference>
<dbReference type="InterPro" id="IPR005490">
    <property type="entry name" value="LD_TPept_cat_dom"/>
</dbReference>
<dbReference type="GO" id="GO:0009252">
    <property type="term" value="P:peptidoglycan biosynthetic process"/>
    <property type="evidence" value="ECO:0007669"/>
    <property type="project" value="UniProtKB-UniPathway"/>
</dbReference>
<evidence type="ECO:0000256" key="5">
    <source>
        <dbReference type="ARBA" id="ARBA00022984"/>
    </source>
</evidence>
<evidence type="ECO:0000259" key="9">
    <source>
        <dbReference type="PROSITE" id="PS52029"/>
    </source>
</evidence>
<dbReference type="UniPathway" id="UPA00219"/>
<evidence type="ECO:0000313" key="10">
    <source>
        <dbReference type="EMBL" id="AUB81176.1"/>
    </source>
</evidence>
<feature type="active site" description="Nucleophile" evidence="7">
    <location>
        <position position="173"/>
    </location>
</feature>
<name>A0A2K8U6G6_9GAMM</name>
<organism evidence="10 11">
    <name type="scientific">Candidatus Thiodictyon syntrophicum</name>
    <dbReference type="NCBI Taxonomy" id="1166950"/>
    <lineage>
        <taxon>Bacteria</taxon>
        <taxon>Pseudomonadati</taxon>
        <taxon>Pseudomonadota</taxon>
        <taxon>Gammaproteobacteria</taxon>
        <taxon>Chromatiales</taxon>
        <taxon>Chromatiaceae</taxon>
        <taxon>Thiodictyon</taxon>
    </lineage>
</organism>
<dbReference type="Pfam" id="PF03734">
    <property type="entry name" value="YkuD"/>
    <property type="match status" value="1"/>
</dbReference>
<dbReference type="RefSeq" id="WP_100918952.1">
    <property type="nucleotide sequence ID" value="NZ_CP020370.1"/>
</dbReference>
<dbReference type="CDD" id="cd16913">
    <property type="entry name" value="YkuD_like"/>
    <property type="match status" value="1"/>
</dbReference>
<keyword evidence="6 7" id="KW-0961">Cell wall biogenesis/degradation</keyword>